<feature type="transmembrane region" description="Helical" evidence="10">
    <location>
        <begin position="383"/>
        <end position="402"/>
    </location>
</feature>
<feature type="domain" description="Potassium channel" evidence="11">
    <location>
        <begin position="145"/>
        <end position="210"/>
    </location>
</feature>
<name>A0A914L8F2_MELIC</name>
<keyword evidence="7 8" id="KW-0407">Ion channel</keyword>
<feature type="transmembrane region" description="Helical" evidence="10">
    <location>
        <begin position="181"/>
        <end position="203"/>
    </location>
</feature>
<accession>A0A914L8F2</accession>
<reference evidence="13" key="1">
    <citation type="submission" date="2022-11" db="UniProtKB">
        <authorList>
            <consortium name="WormBaseParasite"/>
        </authorList>
    </citation>
    <scope>IDENTIFICATION</scope>
</reference>
<dbReference type="GO" id="GO:0015271">
    <property type="term" value="F:outward rectifier potassium channel activity"/>
    <property type="evidence" value="ECO:0007669"/>
    <property type="project" value="TreeGrafter"/>
</dbReference>
<feature type="region of interest" description="Disordered" evidence="9">
    <location>
        <begin position="474"/>
        <end position="585"/>
    </location>
</feature>
<evidence type="ECO:0000313" key="12">
    <source>
        <dbReference type="Proteomes" id="UP000887563"/>
    </source>
</evidence>
<dbReference type="SUPFAM" id="SSF81324">
    <property type="entry name" value="Voltage-gated potassium channels"/>
    <property type="match status" value="2"/>
</dbReference>
<dbReference type="GO" id="GO:0022841">
    <property type="term" value="F:potassium ion leak channel activity"/>
    <property type="evidence" value="ECO:0007669"/>
    <property type="project" value="TreeGrafter"/>
</dbReference>
<comment type="subcellular location">
    <subcellularLocation>
        <location evidence="1">Membrane</location>
        <topology evidence="1">Multi-pass membrane protein</topology>
    </subcellularLocation>
</comment>
<dbReference type="InterPro" id="IPR003280">
    <property type="entry name" value="2pore_dom_K_chnl"/>
</dbReference>
<organism evidence="12 13">
    <name type="scientific">Meloidogyne incognita</name>
    <name type="common">Southern root-knot nematode worm</name>
    <name type="synonym">Oxyuris incognita</name>
    <dbReference type="NCBI Taxonomy" id="6306"/>
    <lineage>
        <taxon>Eukaryota</taxon>
        <taxon>Metazoa</taxon>
        <taxon>Ecdysozoa</taxon>
        <taxon>Nematoda</taxon>
        <taxon>Chromadorea</taxon>
        <taxon>Rhabditida</taxon>
        <taxon>Tylenchina</taxon>
        <taxon>Tylenchomorpha</taxon>
        <taxon>Tylenchoidea</taxon>
        <taxon>Meloidogynidae</taxon>
        <taxon>Meloidogyninae</taxon>
        <taxon>Meloidogyne</taxon>
        <taxon>Meloidogyne incognita group</taxon>
    </lineage>
</organism>
<evidence type="ECO:0000256" key="7">
    <source>
        <dbReference type="ARBA" id="ARBA00023303"/>
    </source>
</evidence>
<evidence type="ECO:0000256" key="9">
    <source>
        <dbReference type="SAM" id="MobiDB-lite"/>
    </source>
</evidence>
<evidence type="ECO:0000256" key="2">
    <source>
        <dbReference type="ARBA" id="ARBA00022448"/>
    </source>
</evidence>
<evidence type="ECO:0000256" key="4">
    <source>
        <dbReference type="ARBA" id="ARBA00022989"/>
    </source>
</evidence>
<evidence type="ECO:0000313" key="13">
    <source>
        <dbReference type="WBParaSite" id="Minc3s00337g10482"/>
    </source>
</evidence>
<feature type="domain" description="Potassium channel" evidence="11">
    <location>
        <begin position="337"/>
        <end position="410"/>
    </location>
</feature>
<dbReference type="Proteomes" id="UP000887563">
    <property type="component" value="Unplaced"/>
</dbReference>
<protein>
    <submittedName>
        <fullName evidence="13">Potassium channel domain-containing protein</fullName>
    </submittedName>
</protein>
<sequence>MAAKNIKDNKENVISKNKQMQLRAFFHRHSKSATPVAVHIFMLLGVTLYTIIGAMIMQKIESNAPQTTKQKISISTGKNSVIDIKNNRNEELIHSPKRMQRHNCKYRRNIRENDCIANIVKYVHGRTCNSSYILKVLKSCYNASAEVASSQRYGWSFSDSVLFCFTVITTIGYGNVSPKTFTGQLFCILYALLGIPFTLLAIADLGKFISEIMETSSETCFKISKKITRLVRQIRRRPKFSIINTYVDTNNNQDNNQDIIINMNSNKIVQSTDQSSINAYHKISNEVERKLSPFENYDLKLKENVANENSTANEESSEKDDKPNFKHSQAVTLLMFFLIYVLLGAFIMPFYEPDMVFFKAIYFNFVSLTSIGLGDIVPQSESYMALTLLYIAVGLAITTIAIEIAADYLKKLHYFGRKIENVGNVVIWFGGKKLTMKQLVKNLGDQFNLPVHAVKTLDLDKFVDDAIKVEEGELETLRPPPIEPKDLLEDGTLNFADDDGTEGNLHWIRQRSPSTSPELERDPTFQQNSEHDHEFDQEHEEHATETKEESLEDSKDSESSEKEMESEISEEIIDISPLYNEEPKEDMIATNCCDKESSISEAGERRKSNYSEEAWRRYLEYQKQWRKYRQTKTIATGLNIPTDMQYTKGRGATEGTSKMIGASKIDQEVRVPNMKSVSPSESASKPTKQIQKSKY</sequence>
<keyword evidence="2 8" id="KW-0813">Transport</keyword>
<evidence type="ECO:0000256" key="8">
    <source>
        <dbReference type="RuleBase" id="RU003857"/>
    </source>
</evidence>
<dbReference type="WBParaSite" id="Minc3s00337g10482">
    <property type="protein sequence ID" value="Minc3s00337g10482"/>
    <property type="gene ID" value="Minc3s00337g10482"/>
</dbReference>
<evidence type="ECO:0000256" key="6">
    <source>
        <dbReference type="ARBA" id="ARBA00023136"/>
    </source>
</evidence>
<evidence type="ECO:0000256" key="3">
    <source>
        <dbReference type="ARBA" id="ARBA00022692"/>
    </source>
</evidence>
<keyword evidence="4 10" id="KW-1133">Transmembrane helix</keyword>
<comment type="similarity">
    <text evidence="8">Belongs to the two pore domain potassium channel (TC 1.A.1.8) family.</text>
</comment>
<keyword evidence="12" id="KW-1185">Reference proteome</keyword>
<dbReference type="InterPro" id="IPR013099">
    <property type="entry name" value="K_chnl_dom"/>
</dbReference>
<dbReference type="PANTHER" id="PTHR11003">
    <property type="entry name" value="POTASSIUM CHANNEL, SUBFAMILY K"/>
    <property type="match status" value="1"/>
</dbReference>
<feature type="transmembrane region" description="Helical" evidence="10">
    <location>
        <begin position="330"/>
        <end position="351"/>
    </location>
</feature>
<dbReference type="PANTHER" id="PTHR11003:SF317">
    <property type="entry name" value="POTASSIUM CHANNEL DOMAIN-CONTAINING PROTEIN"/>
    <property type="match status" value="1"/>
</dbReference>
<keyword evidence="6 10" id="KW-0472">Membrane</keyword>
<dbReference type="GO" id="GO:0030322">
    <property type="term" value="P:stabilization of membrane potential"/>
    <property type="evidence" value="ECO:0007669"/>
    <property type="project" value="TreeGrafter"/>
</dbReference>
<keyword evidence="3 8" id="KW-0812">Transmembrane</keyword>
<evidence type="ECO:0000256" key="10">
    <source>
        <dbReference type="SAM" id="Phobius"/>
    </source>
</evidence>
<keyword evidence="5 8" id="KW-0406">Ion transport</keyword>
<dbReference type="GO" id="GO:0005886">
    <property type="term" value="C:plasma membrane"/>
    <property type="evidence" value="ECO:0007669"/>
    <property type="project" value="TreeGrafter"/>
</dbReference>
<feature type="compositionally biased region" description="Basic and acidic residues" evidence="9">
    <location>
        <begin position="518"/>
        <end position="565"/>
    </location>
</feature>
<feature type="transmembrane region" description="Helical" evidence="10">
    <location>
        <begin position="357"/>
        <end position="376"/>
    </location>
</feature>
<feature type="transmembrane region" description="Helical" evidence="10">
    <location>
        <begin position="36"/>
        <end position="57"/>
    </location>
</feature>
<evidence type="ECO:0000256" key="1">
    <source>
        <dbReference type="ARBA" id="ARBA00004141"/>
    </source>
</evidence>
<dbReference type="PRINTS" id="PR01333">
    <property type="entry name" value="2POREKCHANEL"/>
</dbReference>
<evidence type="ECO:0000256" key="5">
    <source>
        <dbReference type="ARBA" id="ARBA00023065"/>
    </source>
</evidence>
<feature type="compositionally biased region" description="Polar residues" evidence="9">
    <location>
        <begin position="675"/>
        <end position="695"/>
    </location>
</feature>
<feature type="region of interest" description="Disordered" evidence="9">
    <location>
        <begin position="643"/>
        <end position="695"/>
    </location>
</feature>
<dbReference type="Pfam" id="PF07885">
    <property type="entry name" value="Ion_trans_2"/>
    <property type="match status" value="2"/>
</dbReference>
<proteinExistence type="inferred from homology"/>
<evidence type="ECO:0000259" key="11">
    <source>
        <dbReference type="Pfam" id="PF07885"/>
    </source>
</evidence>
<dbReference type="Gene3D" id="1.10.287.70">
    <property type="match status" value="1"/>
</dbReference>
<dbReference type="AlphaFoldDB" id="A0A914L8F2"/>